<protein>
    <submittedName>
        <fullName evidence="10">Uncharacterized protein</fullName>
    </submittedName>
</protein>
<name>A0A182Y486_ANOST</name>
<keyword evidence="6" id="KW-1133">Transmembrane helix</keyword>
<evidence type="ECO:0000256" key="3">
    <source>
        <dbReference type="ARBA" id="ARBA00022606"/>
    </source>
</evidence>
<dbReference type="VEuPathDB" id="VectorBase:ASTE002047"/>
<keyword evidence="9" id="KW-0807">Transducer</keyword>
<dbReference type="VEuPathDB" id="VectorBase:ASTEI03272"/>
<keyword evidence="11" id="KW-1185">Reference proteome</keyword>
<keyword evidence="8" id="KW-0675">Receptor</keyword>
<dbReference type="GO" id="GO:0005886">
    <property type="term" value="C:plasma membrane"/>
    <property type="evidence" value="ECO:0007669"/>
    <property type="project" value="UniProtKB-SubCell"/>
</dbReference>
<keyword evidence="4" id="KW-0812">Transmembrane</keyword>
<reference evidence="10" key="2">
    <citation type="submission" date="2020-05" db="UniProtKB">
        <authorList>
            <consortium name="EnsemblMetazoa"/>
        </authorList>
    </citation>
    <scope>IDENTIFICATION</scope>
    <source>
        <strain evidence="10">Indian</strain>
    </source>
</reference>
<keyword evidence="7" id="KW-0472">Membrane</keyword>
<dbReference type="VEuPathDB" id="VectorBase:ASTEI20_032062"/>
<dbReference type="GO" id="GO:0005549">
    <property type="term" value="F:odorant binding"/>
    <property type="evidence" value="ECO:0007669"/>
    <property type="project" value="InterPro"/>
</dbReference>
<sequence>MACPISTSTEMEWIRQQLNIVWHLHEGRDYLHCLRPFQLVAGYPINLRPVLAKLVTGVRIVVYLLYLASLIHKICYVLYRPEDINYVSFVSGGITVLVAVLLLMIIFTIHYDAFVQLGDFLNDRSFARDHPQAARIRERWYRWSNCLILGPQCGIILILMQTWFSRQHRKKHTMLVIRGEPIGTEFDQLLYVSFLYFPTVGFFMGCSIVNAILVGFMGEMELLATCLGDVFETVEKQPTVQKAADNRSTYWITLHEQLRQCAKRYCEIFTMLPKLQRMASFVFLQHHIFSLGLVTAGCYVTLRGPALRENVVLSEYPISVVLEYFIFCQLVERLQDMNRSIGDKLYGTDWMLQLQYSRQFRREYRSEALTIGLLVMRSQQRIRFTCGSINAVSMEKFTEFINLSYSIVMFLLNIN</sequence>
<evidence type="ECO:0000256" key="1">
    <source>
        <dbReference type="ARBA" id="ARBA00004651"/>
    </source>
</evidence>
<keyword evidence="2" id="KW-1003">Cell membrane</keyword>
<dbReference type="OMA" id="FTTMIET"/>
<evidence type="ECO:0000256" key="2">
    <source>
        <dbReference type="ARBA" id="ARBA00022475"/>
    </source>
</evidence>
<evidence type="ECO:0000256" key="6">
    <source>
        <dbReference type="ARBA" id="ARBA00022989"/>
    </source>
</evidence>
<evidence type="ECO:0000313" key="11">
    <source>
        <dbReference type="Proteomes" id="UP000076408"/>
    </source>
</evidence>
<accession>A0A182Y486</accession>
<keyword evidence="5" id="KW-0552">Olfaction</keyword>
<evidence type="ECO:0000256" key="5">
    <source>
        <dbReference type="ARBA" id="ARBA00022725"/>
    </source>
</evidence>
<dbReference type="GO" id="GO:0004984">
    <property type="term" value="F:olfactory receptor activity"/>
    <property type="evidence" value="ECO:0007669"/>
    <property type="project" value="InterPro"/>
</dbReference>
<evidence type="ECO:0000313" key="10">
    <source>
        <dbReference type="EnsemblMetazoa" id="ASTEI03272-PA"/>
    </source>
</evidence>
<dbReference type="Proteomes" id="UP000076408">
    <property type="component" value="Unassembled WGS sequence"/>
</dbReference>
<organism evidence="10 11">
    <name type="scientific">Anopheles stephensi</name>
    <name type="common">Indo-Pakistan malaria mosquito</name>
    <dbReference type="NCBI Taxonomy" id="30069"/>
    <lineage>
        <taxon>Eukaryota</taxon>
        <taxon>Metazoa</taxon>
        <taxon>Ecdysozoa</taxon>
        <taxon>Arthropoda</taxon>
        <taxon>Hexapoda</taxon>
        <taxon>Insecta</taxon>
        <taxon>Pterygota</taxon>
        <taxon>Neoptera</taxon>
        <taxon>Endopterygota</taxon>
        <taxon>Diptera</taxon>
        <taxon>Nematocera</taxon>
        <taxon>Culicoidea</taxon>
        <taxon>Culicidae</taxon>
        <taxon>Anophelinae</taxon>
        <taxon>Anopheles</taxon>
    </lineage>
</organism>
<dbReference type="PANTHER" id="PTHR21137">
    <property type="entry name" value="ODORANT RECEPTOR"/>
    <property type="match status" value="1"/>
</dbReference>
<evidence type="ECO:0000256" key="9">
    <source>
        <dbReference type="ARBA" id="ARBA00023224"/>
    </source>
</evidence>
<dbReference type="GO" id="GO:0007165">
    <property type="term" value="P:signal transduction"/>
    <property type="evidence" value="ECO:0007669"/>
    <property type="project" value="UniProtKB-KW"/>
</dbReference>
<comment type="subcellular location">
    <subcellularLocation>
        <location evidence="1">Cell membrane</location>
        <topology evidence="1">Multi-pass membrane protein</topology>
    </subcellularLocation>
</comment>
<dbReference type="EnsemblMetazoa" id="ASTEI03272-RA">
    <property type="protein sequence ID" value="ASTEI03272-PA"/>
    <property type="gene ID" value="ASTEI03272"/>
</dbReference>
<dbReference type="AlphaFoldDB" id="A0A182Y486"/>
<proteinExistence type="predicted"/>
<keyword evidence="3" id="KW-0716">Sensory transduction</keyword>
<dbReference type="InterPro" id="IPR004117">
    <property type="entry name" value="7tm6_olfct_rcpt"/>
</dbReference>
<evidence type="ECO:0000256" key="8">
    <source>
        <dbReference type="ARBA" id="ARBA00023170"/>
    </source>
</evidence>
<evidence type="ECO:0000256" key="4">
    <source>
        <dbReference type="ARBA" id="ARBA00022692"/>
    </source>
</evidence>
<evidence type="ECO:0000256" key="7">
    <source>
        <dbReference type="ARBA" id="ARBA00023136"/>
    </source>
</evidence>
<dbReference type="STRING" id="30069.A0A182Y486"/>
<dbReference type="PANTHER" id="PTHR21137:SF35">
    <property type="entry name" value="ODORANT RECEPTOR 19A-RELATED"/>
    <property type="match status" value="1"/>
</dbReference>
<reference evidence="11" key="1">
    <citation type="journal article" date="2014" name="Genome Biol.">
        <title>Genome analysis of a major urban malaria vector mosquito, Anopheles stephensi.</title>
        <authorList>
            <person name="Jiang X."/>
            <person name="Peery A."/>
            <person name="Hall A.B."/>
            <person name="Sharma A."/>
            <person name="Chen X.G."/>
            <person name="Waterhouse R.M."/>
            <person name="Komissarov A."/>
            <person name="Riehle M.M."/>
            <person name="Shouche Y."/>
            <person name="Sharakhova M.V."/>
            <person name="Lawson D."/>
            <person name="Pakpour N."/>
            <person name="Arensburger P."/>
            <person name="Davidson V.L."/>
            <person name="Eiglmeier K."/>
            <person name="Emrich S."/>
            <person name="George P."/>
            <person name="Kennedy R.C."/>
            <person name="Mane S.P."/>
            <person name="Maslen G."/>
            <person name="Oringanje C."/>
            <person name="Qi Y."/>
            <person name="Settlage R."/>
            <person name="Tojo M."/>
            <person name="Tubio J.M."/>
            <person name="Unger M.F."/>
            <person name="Wang B."/>
            <person name="Vernick K.D."/>
            <person name="Ribeiro J.M."/>
            <person name="James A.A."/>
            <person name="Michel K."/>
            <person name="Riehle M.A."/>
            <person name="Luckhart S."/>
            <person name="Sharakhov I.V."/>
            <person name="Tu Z."/>
        </authorList>
    </citation>
    <scope>NUCLEOTIDE SEQUENCE [LARGE SCALE GENOMIC DNA]</scope>
    <source>
        <strain evidence="11">Indian</strain>
    </source>
</reference>
<dbReference type="Pfam" id="PF02949">
    <property type="entry name" value="7tm_6"/>
    <property type="match status" value="1"/>
</dbReference>